<dbReference type="InterPro" id="IPR013766">
    <property type="entry name" value="Thioredoxin_domain"/>
</dbReference>
<accession>A0ABT7GUB5</accession>
<reference evidence="4 5" key="1">
    <citation type="submission" date="2023-05" db="EMBL/GenBank/DDBJ databases">
        <title>Sequencing and Assembly of Streptomyces sp. NP73.</title>
        <authorList>
            <person name="Konwar A.N."/>
            <person name="Saikia K."/>
            <person name="Thakur D."/>
        </authorList>
    </citation>
    <scope>NUCLEOTIDE SEQUENCE [LARGE SCALE GENOMIC DNA]</scope>
    <source>
        <strain evidence="4 5">NP73</strain>
    </source>
</reference>
<evidence type="ECO:0000256" key="2">
    <source>
        <dbReference type="SAM" id="SignalP"/>
    </source>
</evidence>
<dbReference type="EMBL" id="JASITI010000017">
    <property type="protein sequence ID" value="MDK9497217.1"/>
    <property type="molecule type" value="Genomic_DNA"/>
</dbReference>
<name>A0ABT7GUB5_9ACTN</name>
<evidence type="ECO:0000313" key="5">
    <source>
        <dbReference type="Proteomes" id="UP001223390"/>
    </source>
</evidence>
<sequence length="263" mass="25472">MLRSVRSGRRTTSSPSPLARRLPLVAAAVVAAGLASACGPSPAPVGSAARAGAGTPAPARSADGTAPGASPEVSATASALPSAPASVSAPASASASASAPSPVTTRSGSATGSGSGSGGARPTSAAPVPSTAKVPGPGYDGSADARALIDAALRAAKSDGRMVLLDFGANWCGNCKAADKVFAQPATTALLADDYHLVKVDIGGDSSANSALLRTYSPSGGTYTMPVLVVVSPSGTTRVDTHATGNPPLTADGINAFLRKWAP</sequence>
<keyword evidence="2" id="KW-0732">Signal</keyword>
<feature type="compositionally biased region" description="Low complexity" evidence="1">
    <location>
        <begin position="47"/>
        <end position="62"/>
    </location>
</feature>
<protein>
    <submittedName>
        <fullName evidence="4">Thioredoxin family protein</fullName>
    </submittedName>
</protein>
<proteinExistence type="predicted"/>
<organism evidence="4 5">
    <name type="scientific">Streptomyces katrae</name>
    <dbReference type="NCBI Taxonomy" id="68223"/>
    <lineage>
        <taxon>Bacteria</taxon>
        <taxon>Bacillati</taxon>
        <taxon>Actinomycetota</taxon>
        <taxon>Actinomycetes</taxon>
        <taxon>Kitasatosporales</taxon>
        <taxon>Streptomycetaceae</taxon>
        <taxon>Streptomyces</taxon>
    </lineage>
</organism>
<feature type="region of interest" description="Disordered" evidence="1">
    <location>
        <begin position="39"/>
        <end position="139"/>
    </location>
</feature>
<dbReference type="Proteomes" id="UP001223390">
    <property type="component" value="Unassembled WGS sequence"/>
</dbReference>
<feature type="compositionally biased region" description="Low complexity" evidence="1">
    <location>
        <begin position="73"/>
        <end position="110"/>
    </location>
</feature>
<evidence type="ECO:0000256" key="1">
    <source>
        <dbReference type="SAM" id="MobiDB-lite"/>
    </source>
</evidence>
<dbReference type="Pfam" id="PF13899">
    <property type="entry name" value="Thioredoxin_7"/>
    <property type="match status" value="1"/>
</dbReference>
<dbReference type="InterPro" id="IPR036249">
    <property type="entry name" value="Thioredoxin-like_sf"/>
</dbReference>
<feature type="domain" description="Thioredoxin" evidence="3">
    <location>
        <begin position="122"/>
        <end position="263"/>
    </location>
</feature>
<feature type="chain" id="PRO_5046627043" evidence="2">
    <location>
        <begin position="38"/>
        <end position="263"/>
    </location>
</feature>
<feature type="signal peptide" evidence="2">
    <location>
        <begin position="1"/>
        <end position="37"/>
    </location>
</feature>
<gene>
    <name evidence="4" type="ORF">QEZ40_001872</name>
</gene>
<dbReference type="PROSITE" id="PS51352">
    <property type="entry name" value="THIOREDOXIN_2"/>
    <property type="match status" value="1"/>
</dbReference>
<dbReference type="Gene3D" id="3.40.30.10">
    <property type="entry name" value="Glutaredoxin"/>
    <property type="match status" value="1"/>
</dbReference>
<dbReference type="SUPFAM" id="SSF52833">
    <property type="entry name" value="Thioredoxin-like"/>
    <property type="match status" value="1"/>
</dbReference>
<dbReference type="RefSeq" id="WP_285343080.1">
    <property type="nucleotide sequence ID" value="NZ_JASITI010000017.1"/>
</dbReference>
<evidence type="ECO:0000259" key="3">
    <source>
        <dbReference type="PROSITE" id="PS51352"/>
    </source>
</evidence>
<feature type="region of interest" description="Disordered" evidence="1">
    <location>
        <begin position="1"/>
        <end position="21"/>
    </location>
</feature>
<evidence type="ECO:0000313" key="4">
    <source>
        <dbReference type="EMBL" id="MDK9497217.1"/>
    </source>
</evidence>
<comment type="caution">
    <text evidence="4">The sequence shown here is derived from an EMBL/GenBank/DDBJ whole genome shotgun (WGS) entry which is preliminary data.</text>
</comment>
<keyword evidence="5" id="KW-1185">Reference proteome</keyword>